<dbReference type="InterPro" id="IPR035906">
    <property type="entry name" value="MetI-like_sf"/>
</dbReference>
<feature type="transmembrane region" description="Helical" evidence="7">
    <location>
        <begin position="257"/>
        <end position="278"/>
    </location>
</feature>
<dbReference type="InterPro" id="IPR050366">
    <property type="entry name" value="BP-dependent_transpt_permease"/>
</dbReference>
<evidence type="ECO:0000256" key="3">
    <source>
        <dbReference type="ARBA" id="ARBA00022475"/>
    </source>
</evidence>
<dbReference type="GO" id="GO:0005886">
    <property type="term" value="C:plasma membrane"/>
    <property type="evidence" value="ECO:0007669"/>
    <property type="project" value="UniProtKB-SubCell"/>
</dbReference>
<evidence type="ECO:0000256" key="7">
    <source>
        <dbReference type="RuleBase" id="RU363032"/>
    </source>
</evidence>
<feature type="domain" description="ABC transmembrane type-1" evidence="8">
    <location>
        <begin position="90"/>
        <end position="279"/>
    </location>
</feature>
<dbReference type="GO" id="GO:0055085">
    <property type="term" value="P:transmembrane transport"/>
    <property type="evidence" value="ECO:0007669"/>
    <property type="project" value="InterPro"/>
</dbReference>
<keyword evidence="2 7" id="KW-0813">Transport</keyword>
<feature type="transmembrane region" description="Helical" evidence="7">
    <location>
        <begin position="132"/>
        <end position="165"/>
    </location>
</feature>
<evidence type="ECO:0000256" key="6">
    <source>
        <dbReference type="ARBA" id="ARBA00023136"/>
    </source>
</evidence>
<dbReference type="AlphaFoldDB" id="A0A9D1IWC0"/>
<dbReference type="Gene3D" id="1.10.3720.10">
    <property type="entry name" value="MetI-like"/>
    <property type="match status" value="1"/>
</dbReference>
<keyword evidence="4 7" id="KW-0812">Transmembrane</keyword>
<evidence type="ECO:0000256" key="2">
    <source>
        <dbReference type="ARBA" id="ARBA00022448"/>
    </source>
</evidence>
<proteinExistence type="inferred from homology"/>
<comment type="caution">
    <text evidence="9">The sequence shown here is derived from an EMBL/GenBank/DDBJ whole genome shotgun (WGS) entry which is preliminary data.</text>
</comment>
<organism evidence="9 10">
    <name type="scientific">Candidatus Ventrousia excrementavium</name>
    <dbReference type="NCBI Taxonomy" id="2840961"/>
    <lineage>
        <taxon>Bacteria</taxon>
        <taxon>Bacillati</taxon>
        <taxon>Bacillota</taxon>
        <taxon>Clostridia</taxon>
        <taxon>Eubacteriales</taxon>
        <taxon>Clostridiaceae</taxon>
        <taxon>Clostridiaceae incertae sedis</taxon>
        <taxon>Candidatus Ventrousia</taxon>
    </lineage>
</organism>
<dbReference type="EMBL" id="DVMR01000051">
    <property type="protein sequence ID" value="HIU43951.1"/>
    <property type="molecule type" value="Genomic_DNA"/>
</dbReference>
<comment type="subcellular location">
    <subcellularLocation>
        <location evidence="1 7">Cell membrane</location>
        <topology evidence="1 7">Multi-pass membrane protein</topology>
    </subcellularLocation>
</comment>
<keyword evidence="6 7" id="KW-0472">Membrane</keyword>
<evidence type="ECO:0000259" key="8">
    <source>
        <dbReference type="PROSITE" id="PS50928"/>
    </source>
</evidence>
<sequence>MTNQHTEAVKFRKVSQSRDILRRFLKNRPAIGGMVILCLLLIVFIGGCILIPEQRCYDISGTPFQGPSAEHWFGTDHIGRDVFARVIHGSKISMTIGIGSTVISVVLGSLIGAVCGYFGGRVDNIIMRIFDIIMCIPGMLLIIALVAALGIGVGNLLIAMIVSMVPGTVRFVRSTVLNLTDMEYIQCAKTYGTGNFTIIVRHVLPNALGPIIILMASNVAAAIMSAASFSFLGFGVQPPTPEWGAMVAESRQYMRQAPHLTIFPGLAIVVAAMSINLIGDGLRDALDPRLKD</sequence>
<dbReference type="PANTHER" id="PTHR43386">
    <property type="entry name" value="OLIGOPEPTIDE TRANSPORT SYSTEM PERMEASE PROTEIN APPC"/>
    <property type="match status" value="1"/>
</dbReference>
<evidence type="ECO:0000313" key="10">
    <source>
        <dbReference type="Proteomes" id="UP000824073"/>
    </source>
</evidence>
<keyword evidence="3" id="KW-1003">Cell membrane</keyword>
<evidence type="ECO:0000256" key="5">
    <source>
        <dbReference type="ARBA" id="ARBA00022989"/>
    </source>
</evidence>
<evidence type="ECO:0000256" key="4">
    <source>
        <dbReference type="ARBA" id="ARBA00022692"/>
    </source>
</evidence>
<dbReference type="InterPro" id="IPR000515">
    <property type="entry name" value="MetI-like"/>
</dbReference>
<feature type="transmembrane region" description="Helical" evidence="7">
    <location>
        <begin position="30"/>
        <end position="52"/>
    </location>
</feature>
<dbReference type="CDD" id="cd06261">
    <property type="entry name" value="TM_PBP2"/>
    <property type="match status" value="1"/>
</dbReference>
<reference evidence="9" key="2">
    <citation type="journal article" date="2021" name="PeerJ">
        <title>Extensive microbial diversity within the chicken gut microbiome revealed by metagenomics and culture.</title>
        <authorList>
            <person name="Gilroy R."/>
            <person name="Ravi A."/>
            <person name="Getino M."/>
            <person name="Pursley I."/>
            <person name="Horton D.L."/>
            <person name="Alikhan N.F."/>
            <person name="Baker D."/>
            <person name="Gharbi K."/>
            <person name="Hall N."/>
            <person name="Watson M."/>
            <person name="Adriaenssens E.M."/>
            <person name="Foster-Nyarko E."/>
            <person name="Jarju S."/>
            <person name="Secka A."/>
            <person name="Antonio M."/>
            <person name="Oren A."/>
            <person name="Chaudhuri R.R."/>
            <person name="La Ragione R."/>
            <person name="Hildebrand F."/>
            <person name="Pallen M.J."/>
        </authorList>
    </citation>
    <scope>NUCLEOTIDE SEQUENCE</scope>
    <source>
        <strain evidence="9">CHK191-8634</strain>
    </source>
</reference>
<name>A0A9D1IWC0_9CLOT</name>
<protein>
    <submittedName>
        <fullName evidence="9">ABC transporter permease</fullName>
    </submittedName>
</protein>
<dbReference type="PANTHER" id="PTHR43386:SF1">
    <property type="entry name" value="D,D-DIPEPTIDE TRANSPORT SYSTEM PERMEASE PROTEIN DDPC-RELATED"/>
    <property type="match status" value="1"/>
</dbReference>
<dbReference type="PROSITE" id="PS50928">
    <property type="entry name" value="ABC_TM1"/>
    <property type="match status" value="1"/>
</dbReference>
<evidence type="ECO:0000256" key="1">
    <source>
        <dbReference type="ARBA" id="ARBA00004651"/>
    </source>
</evidence>
<dbReference type="Proteomes" id="UP000824073">
    <property type="component" value="Unassembled WGS sequence"/>
</dbReference>
<evidence type="ECO:0000313" key="9">
    <source>
        <dbReference type="EMBL" id="HIU43951.1"/>
    </source>
</evidence>
<dbReference type="InterPro" id="IPR025966">
    <property type="entry name" value="OppC_N"/>
</dbReference>
<gene>
    <name evidence="9" type="ORF">IAB67_06615</name>
</gene>
<comment type="similarity">
    <text evidence="7">Belongs to the binding-protein-dependent transport system permease family.</text>
</comment>
<dbReference type="SUPFAM" id="SSF161098">
    <property type="entry name" value="MetI-like"/>
    <property type="match status" value="1"/>
</dbReference>
<feature type="transmembrane region" description="Helical" evidence="7">
    <location>
        <begin position="96"/>
        <end position="120"/>
    </location>
</feature>
<feature type="transmembrane region" description="Helical" evidence="7">
    <location>
        <begin position="211"/>
        <end position="236"/>
    </location>
</feature>
<accession>A0A9D1IWC0</accession>
<keyword evidence="5 7" id="KW-1133">Transmembrane helix</keyword>
<dbReference type="Pfam" id="PF00528">
    <property type="entry name" value="BPD_transp_1"/>
    <property type="match status" value="1"/>
</dbReference>
<reference evidence="9" key="1">
    <citation type="submission" date="2020-10" db="EMBL/GenBank/DDBJ databases">
        <authorList>
            <person name="Gilroy R."/>
        </authorList>
    </citation>
    <scope>NUCLEOTIDE SEQUENCE</scope>
    <source>
        <strain evidence="9">CHK191-8634</strain>
    </source>
</reference>
<dbReference type="Pfam" id="PF12911">
    <property type="entry name" value="OppC_N"/>
    <property type="match status" value="1"/>
</dbReference>